<dbReference type="AlphaFoldDB" id="A0A3S4ZST6"/>
<organism evidence="2 3">
    <name type="scientific">Protopolystoma xenopodis</name>
    <dbReference type="NCBI Taxonomy" id="117903"/>
    <lineage>
        <taxon>Eukaryota</taxon>
        <taxon>Metazoa</taxon>
        <taxon>Spiralia</taxon>
        <taxon>Lophotrochozoa</taxon>
        <taxon>Platyhelminthes</taxon>
        <taxon>Monogenea</taxon>
        <taxon>Polyopisthocotylea</taxon>
        <taxon>Polystomatidea</taxon>
        <taxon>Polystomatidae</taxon>
        <taxon>Protopolystoma</taxon>
    </lineage>
</organism>
<feature type="compositionally biased region" description="Basic and acidic residues" evidence="1">
    <location>
        <begin position="75"/>
        <end position="86"/>
    </location>
</feature>
<feature type="region of interest" description="Disordered" evidence="1">
    <location>
        <begin position="63"/>
        <end position="116"/>
    </location>
</feature>
<accession>A0A3S4ZST6</accession>
<sequence length="170" mass="18732">MSRIKPAGHCVRLCVRRAEDRWREETHLHTCACALCKLTAVVWATPIGIIKCRADGADQIPWPEAARPQSGRGPDGLERKGPDHPLCRTGSTEGREADRYPHTEAHQSSPSSVARSPSLVLGPYSSRPWASSLCRLVRVDTVRSSCLHKWSIVQIPPLPPLSIPPHLLVC</sequence>
<keyword evidence="3" id="KW-1185">Reference proteome</keyword>
<dbReference type="Proteomes" id="UP000784294">
    <property type="component" value="Unassembled WGS sequence"/>
</dbReference>
<comment type="caution">
    <text evidence="2">The sequence shown here is derived from an EMBL/GenBank/DDBJ whole genome shotgun (WGS) entry which is preliminary data.</text>
</comment>
<protein>
    <submittedName>
        <fullName evidence="2">Uncharacterized protein</fullName>
    </submittedName>
</protein>
<gene>
    <name evidence="2" type="ORF">PXEA_LOCUS4588</name>
</gene>
<name>A0A3S4ZST6_9PLAT</name>
<evidence type="ECO:0000313" key="2">
    <source>
        <dbReference type="EMBL" id="VEL11148.1"/>
    </source>
</evidence>
<reference evidence="2" key="1">
    <citation type="submission" date="2018-11" db="EMBL/GenBank/DDBJ databases">
        <authorList>
            <consortium name="Pathogen Informatics"/>
        </authorList>
    </citation>
    <scope>NUCLEOTIDE SEQUENCE</scope>
</reference>
<dbReference type="EMBL" id="CAAALY010010968">
    <property type="protein sequence ID" value="VEL11148.1"/>
    <property type="molecule type" value="Genomic_DNA"/>
</dbReference>
<proteinExistence type="predicted"/>
<evidence type="ECO:0000313" key="3">
    <source>
        <dbReference type="Proteomes" id="UP000784294"/>
    </source>
</evidence>
<feature type="compositionally biased region" description="Basic and acidic residues" evidence="1">
    <location>
        <begin position="93"/>
        <end position="105"/>
    </location>
</feature>
<evidence type="ECO:0000256" key="1">
    <source>
        <dbReference type="SAM" id="MobiDB-lite"/>
    </source>
</evidence>